<dbReference type="RefSeq" id="WP_091685447.1">
    <property type="nucleotide sequence ID" value="NZ_FOSN01000017.1"/>
</dbReference>
<dbReference type="GO" id="GO:0009236">
    <property type="term" value="P:cobalamin biosynthetic process"/>
    <property type="evidence" value="ECO:0007669"/>
    <property type="project" value="UniProtKB-UniRule"/>
</dbReference>
<evidence type="ECO:0000313" key="10">
    <source>
        <dbReference type="EMBL" id="SFK73550.1"/>
    </source>
</evidence>
<comment type="pathway">
    <text evidence="1 7">Cofactor biosynthesis; adenosylcobalamin biosynthesis.</text>
</comment>
<evidence type="ECO:0000313" key="11">
    <source>
        <dbReference type="Proteomes" id="UP000198755"/>
    </source>
</evidence>
<reference evidence="10 11" key="1">
    <citation type="submission" date="2016-10" db="EMBL/GenBank/DDBJ databases">
        <authorList>
            <person name="de Groot N.N."/>
        </authorList>
    </citation>
    <scope>NUCLEOTIDE SEQUENCE [LARGE SCALE GENOMIC DNA]</scope>
    <source>
        <strain evidence="10 11">NE2</strain>
    </source>
</reference>
<dbReference type="AlphaFoldDB" id="A0A1I4BYS7"/>
<dbReference type="InterPro" id="IPR027417">
    <property type="entry name" value="P-loop_NTPase"/>
</dbReference>
<evidence type="ECO:0000256" key="7">
    <source>
        <dbReference type="HAMAP-Rule" id="MF_00028"/>
    </source>
</evidence>
<protein>
    <recommendedName>
        <fullName evidence="3 7">Cobyric acid synthase</fullName>
    </recommendedName>
</protein>
<keyword evidence="5 7" id="KW-0315">Glutamine amidotransferase</keyword>
<dbReference type="InterPro" id="IPR033949">
    <property type="entry name" value="CobQ_GATase1"/>
</dbReference>
<dbReference type="PANTHER" id="PTHR21343">
    <property type="entry name" value="DETHIOBIOTIN SYNTHETASE"/>
    <property type="match status" value="1"/>
</dbReference>
<dbReference type="Gene3D" id="3.40.50.880">
    <property type="match status" value="1"/>
</dbReference>
<dbReference type="OrthoDB" id="9808302at2"/>
<dbReference type="EMBL" id="FOSN01000017">
    <property type="protein sequence ID" value="SFK73550.1"/>
    <property type="molecule type" value="Genomic_DNA"/>
</dbReference>
<dbReference type="NCBIfam" id="TIGR00313">
    <property type="entry name" value="cobQ"/>
    <property type="match status" value="1"/>
</dbReference>
<dbReference type="Pfam" id="PF07685">
    <property type="entry name" value="GATase_3"/>
    <property type="match status" value="1"/>
</dbReference>
<comment type="similarity">
    <text evidence="2 7">Belongs to the CobB/CobQ family. CobQ subfamily.</text>
</comment>
<dbReference type="GO" id="GO:0003824">
    <property type="term" value="F:catalytic activity"/>
    <property type="evidence" value="ECO:0007669"/>
    <property type="project" value="InterPro"/>
</dbReference>
<feature type="domain" description="CobQ/CobB/MinD/ParA nucleotide binding" evidence="8">
    <location>
        <begin position="2"/>
        <end position="232"/>
    </location>
</feature>
<dbReference type="PROSITE" id="PS51274">
    <property type="entry name" value="GATASE_COBBQ"/>
    <property type="match status" value="1"/>
</dbReference>
<comment type="function">
    <text evidence="6 7">Catalyzes amidations at positions B, D, E, and G on adenosylcobyrinic A,C-diamide. NH(2) groups are provided by glutamine, and one molecule of ATP is hydrogenolyzed for each amidation.</text>
</comment>
<dbReference type="InterPro" id="IPR029062">
    <property type="entry name" value="Class_I_gatase-like"/>
</dbReference>
<evidence type="ECO:0000256" key="1">
    <source>
        <dbReference type="ARBA" id="ARBA00004953"/>
    </source>
</evidence>
<dbReference type="InterPro" id="IPR004459">
    <property type="entry name" value="CobQ_synth"/>
</dbReference>
<name>A0A1I4BYS7_9HYPH</name>
<evidence type="ECO:0000256" key="2">
    <source>
        <dbReference type="ARBA" id="ARBA00006205"/>
    </source>
</evidence>
<dbReference type="InterPro" id="IPR011698">
    <property type="entry name" value="GATase_3"/>
</dbReference>
<evidence type="ECO:0000256" key="5">
    <source>
        <dbReference type="ARBA" id="ARBA00022962"/>
    </source>
</evidence>
<dbReference type="CDD" id="cd01750">
    <property type="entry name" value="GATase1_CobQ"/>
    <property type="match status" value="1"/>
</dbReference>
<sequence length="480" mass="50242">MLQGTGSDVGKSLIVAGLCRAYRNRGLIVRPFKPQNMSNNAAVTADGGEIGRAQALQAKACGVAPTTDMNPVLLKPQSETGSQIIVGGKVAGRAKAGEYQNWKPRLLSVVLESFERLAAQADLVIVEGAGSASEINLRKNDIANMGFARAADVPVILIGDIDRGGVIAQIAGTNAVLDSSDAAMIRGFLVNKFRGDPALFEDGMRLIAQMTSWPALGLVPFCKEAARLPAEDSMALAGKALVGGGSIVIAVPVLPGIANFDDLDPFILEKDVRLVMVREGETLPVESALVILPGSKTTLRDLAALRSEGWDVDLFAHARRGGHVLGLCGGYQMLGRSIRDPQGFEGPPGEARGLGLLDVETEFSGEKILKPVHGETAGNGAAFSGYEMHLGRTIGPDCARPMLRFDDGRADGAVSANGKIMGCYVHGLFADPAQRGALLARLGGESSGLSHDAMIEDALDAVAAHLETHIDLDVLLTLAG</sequence>
<evidence type="ECO:0000256" key="4">
    <source>
        <dbReference type="ARBA" id="ARBA00022573"/>
    </source>
</evidence>
<dbReference type="UniPathway" id="UPA00148"/>
<evidence type="ECO:0000256" key="6">
    <source>
        <dbReference type="ARBA" id="ARBA00025166"/>
    </source>
</evidence>
<keyword evidence="4 7" id="KW-0169">Cobalamin biosynthesis</keyword>
<proteinExistence type="inferred from homology"/>
<dbReference type="HAMAP" id="MF_00028">
    <property type="entry name" value="CobQ"/>
    <property type="match status" value="1"/>
</dbReference>
<dbReference type="CDD" id="cd05389">
    <property type="entry name" value="CobQ_N"/>
    <property type="match status" value="1"/>
</dbReference>
<dbReference type="Gene3D" id="3.40.50.300">
    <property type="entry name" value="P-loop containing nucleotide triphosphate hydrolases"/>
    <property type="match status" value="1"/>
</dbReference>
<dbReference type="STRING" id="1612308.SAMN05444581_11729"/>
<evidence type="ECO:0000256" key="3">
    <source>
        <dbReference type="ARBA" id="ARBA00019833"/>
    </source>
</evidence>
<feature type="active site" description="Nucleophile" evidence="7">
    <location>
        <position position="328"/>
    </location>
</feature>
<dbReference type="Pfam" id="PF01656">
    <property type="entry name" value="CbiA"/>
    <property type="match status" value="1"/>
</dbReference>
<dbReference type="SUPFAM" id="SSF52317">
    <property type="entry name" value="Class I glutamine amidotransferase-like"/>
    <property type="match status" value="1"/>
</dbReference>
<feature type="domain" description="CobB/CobQ-like glutamine amidotransferase" evidence="9">
    <location>
        <begin position="249"/>
        <end position="431"/>
    </location>
</feature>
<evidence type="ECO:0000259" key="8">
    <source>
        <dbReference type="Pfam" id="PF01656"/>
    </source>
</evidence>
<accession>A0A1I4BYS7</accession>
<gene>
    <name evidence="7" type="primary">cobQ</name>
    <name evidence="10" type="ORF">SAMN05444581_11729</name>
</gene>
<organism evidence="10 11">
    <name type="scientific">Methylocapsa palsarum</name>
    <dbReference type="NCBI Taxonomy" id="1612308"/>
    <lineage>
        <taxon>Bacteria</taxon>
        <taxon>Pseudomonadati</taxon>
        <taxon>Pseudomonadota</taxon>
        <taxon>Alphaproteobacteria</taxon>
        <taxon>Hyphomicrobiales</taxon>
        <taxon>Beijerinckiaceae</taxon>
        <taxon>Methylocapsa</taxon>
    </lineage>
</organism>
<dbReference type="GO" id="GO:0015420">
    <property type="term" value="F:ABC-type vitamin B12 transporter activity"/>
    <property type="evidence" value="ECO:0007669"/>
    <property type="project" value="UniProtKB-UniRule"/>
</dbReference>
<dbReference type="InterPro" id="IPR047045">
    <property type="entry name" value="CobQ_N"/>
</dbReference>
<dbReference type="InterPro" id="IPR002586">
    <property type="entry name" value="CobQ/CobB/MinD/ParA_Nub-bd_dom"/>
</dbReference>
<feature type="active site" evidence="7">
    <location>
        <position position="426"/>
    </location>
</feature>
<dbReference type="PANTHER" id="PTHR21343:SF1">
    <property type="entry name" value="COBYRIC ACID SYNTHASE"/>
    <property type="match status" value="1"/>
</dbReference>
<dbReference type="NCBIfam" id="NF001989">
    <property type="entry name" value="PRK00784.1"/>
    <property type="match status" value="1"/>
</dbReference>
<dbReference type="Proteomes" id="UP000198755">
    <property type="component" value="Unassembled WGS sequence"/>
</dbReference>
<evidence type="ECO:0000259" key="9">
    <source>
        <dbReference type="Pfam" id="PF07685"/>
    </source>
</evidence>
<dbReference type="SUPFAM" id="SSF52540">
    <property type="entry name" value="P-loop containing nucleoside triphosphate hydrolases"/>
    <property type="match status" value="1"/>
</dbReference>
<keyword evidence="11" id="KW-1185">Reference proteome</keyword>